<accession>A0A8H9XUB6</accession>
<protein>
    <submittedName>
        <fullName evidence="2">Fimbrial family protein</fullName>
    </submittedName>
</protein>
<dbReference type="EMBL" id="JABXPW010000007">
    <property type="protein sequence ID" value="MBA7721285.1"/>
    <property type="molecule type" value="Genomic_DNA"/>
</dbReference>
<feature type="signal peptide" evidence="1">
    <location>
        <begin position="1"/>
        <end position="18"/>
    </location>
</feature>
<evidence type="ECO:0000313" key="2">
    <source>
        <dbReference type="EMBL" id="MBA7721285.1"/>
    </source>
</evidence>
<dbReference type="AlphaFoldDB" id="A0A8H9XUB6"/>
<proteinExistence type="predicted"/>
<evidence type="ECO:0000256" key="1">
    <source>
        <dbReference type="SAM" id="SignalP"/>
    </source>
</evidence>
<comment type="caution">
    <text evidence="2">The sequence shown here is derived from an EMBL/GenBank/DDBJ whole genome shotgun (WGS) entry which is preliminary data.</text>
</comment>
<reference evidence="2" key="1">
    <citation type="submission" date="2020-06" db="EMBL/GenBank/DDBJ databases">
        <title>REHAB project genomes.</title>
        <authorList>
            <person name="Shaw L.P."/>
        </authorList>
    </citation>
    <scope>NUCLEOTIDE SEQUENCE</scope>
    <source>
        <strain evidence="2">RHBSTW-00474</strain>
    </source>
</reference>
<dbReference type="Proteomes" id="UP000622722">
    <property type="component" value="Unassembled WGS sequence"/>
</dbReference>
<gene>
    <name evidence="2" type="ORF">HV209_22365</name>
</gene>
<organism evidence="2 3">
    <name type="scientific">Escherichia coli</name>
    <dbReference type="NCBI Taxonomy" id="562"/>
    <lineage>
        <taxon>Bacteria</taxon>
        <taxon>Pseudomonadati</taxon>
        <taxon>Pseudomonadota</taxon>
        <taxon>Gammaproteobacteria</taxon>
        <taxon>Enterobacterales</taxon>
        <taxon>Enterobacteriaceae</taxon>
        <taxon>Escherichia</taxon>
    </lineage>
</organism>
<name>A0A8H9XUB6_ECOLX</name>
<feature type="chain" id="PRO_5034317765" evidence="1">
    <location>
        <begin position="19"/>
        <end position="244"/>
    </location>
</feature>
<keyword evidence="1" id="KW-0732">Signal</keyword>
<sequence length="244" mass="27475">MKWLLLITLSLYSFIVQSAPCALTNVGEQRGTYILKPLSMKGNLTAEKIENTGNIIECTDLQETTNAIKVHFLTQNALRFKVGSRHYIINFPFESDGKKIELPGKSSYNLEEMLSAINFTIPYSIASVSDSSNTADIFPGTPFPLLFEIEVSSCTGNNTNCNSVRFNYNLNTILQVNLMTCGFEDQSIDTGRFVLSRINNENYQFHHIRFDCIQGEQGELVFEPSDVEYYFEPVTIQESGTSIL</sequence>
<feature type="non-terminal residue" evidence="2">
    <location>
        <position position="244"/>
    </location>
</feature>
<evidence type="ECO:0000313" key="3">
    <source>
        <dbReference type="Proteomes" id="UP000622722"/>
    </source>
</evidence>